<accession>A0A7K0DUK1</accession>
<evidence type="ECO:0000313" key="1">
    <source>
        <dbReference type="EMBL" id="MQY29450.1"/>
    </source>
</evidence>
<dbReference type="EMBL" id="WEGI01000011">
    <property type="protein sequence ID" value="MQY29450.1"/>
    <property type="molecule type" value="Genomic_DNA"/>
</dbReference>
<dbReference type="AlphaFoldDB" id="A0A7K0DUK1"/>
<dbReference type="SUPFAM" id="SSF53850">
    <property type="entry name" value="Periplasmic binding protein-like II"/>
    <property type="match status" value="1"/>
</dbReference>
<dbReference type="Proteomes" id="UP000431401">
    <property type="component" value="Unassembled WGS sequence"/>
</dbReference>
<reference evidence="1 2" key="1">
    <citation type="submission" date="2019-10" db="EMBL/GenBank/DDBJ databases">
        <title>Nocardia macrotermitis sp. nov. and Nocardia aurantia sp. nov., isolated from the gut of fungus growing-termite Macrotermes natalensis.</title>
        <authorList>
            <person name="Benndorf R."/>
            <person name="Schwitalla J."/>
            <person name="Martin K."/>
            <person name="De Beer W."/>
            <person name="Kaster A.-K."/>
            <person name="Vollmers J."/>
            <person name="Poulsen M."/>
            <person name="Beemelmanns C."/>
        </authorList>
    </citation>
    <scope>NUCLEOTIDE SEQUENCE [LARGE SCALE GENOMIC DNA]</scope>
    <source>
        <strain evidence="1 2">RB56</strain>
    </source>
</reference>
<protein>
    <submittedName>
        <fullName evidence="1">Uncharacterized protein</fullName>
    </submittedName>
</protein>
<keyword evidence="2" id="KW-1185">Reference proteome</keyword>
<proteinExistence type="predicted"/>
<sequence>MTRTVKTAASLAGSLWWEVAASLRKVLAVDDIVLDLDWTRYDHLNVRAVSAGECEIGVTMPPFVDWAQHRRGPLADLRDPDLRVIAAVNLPTWLVAAVDRTSGVETLRQLGEAKFPWKPIMPPADQLLRAWGERILELHGLSTDDIRSWGGDDPPPYARGLRHDDPGDGLPARWVSNETESQLAEYTRHQSATGLANGVFMFVNLASPWTTALSVLRDLTFLTLEDEALDTVRREFGAQRVSIPERLFLGVDSDKPTLGWRHQYIYGRADTDPELVRAILRALNRPEFLDNAMGISYTAVRPGLVSDLRLHPAAEAWYE</sequence>
<dbReference type="OrthoDB" id="9776669at2"/>
<evidence type="ECO:0000313" key="2">
    <source>
        <dbReference type="Proteomes" id="UP000431401"/>
    </source>
</evidence>
<name>A0A7K0DUK1_9NOCA</name>
<organism evidence="1 2">
    <name type="scientific">Nocardia aurantia</name>
    <dbReference type="NCBI Taxonomy" id="2585199"/>
    <lineage>
        <taxon>Bacteria</taxon>
        <taxon>Bacillati</taxon>
        <taxon>Actinomycetota</taxon>
        <taxon>Actinomycetes</taxon>
        <taxon>Mycobacteriales</taxon>
        <taxon>Nocardiaceae</taxon>
        <taxon>Nocardia</taxon>
    </lineage>
</organism>
<gene>
    <name evidence="1" type="ORF">NRB56_50400</name>
</gene>
<dbReference type="Gene3D" id="3.40.190.10">
    <property type="entry name" value="Periplasmic binding protein-like II"/>
    <property type="match status" value="1"/>
</dbReference>
<dbReference type="RefSeq" id="WP_153346328.1">
    <property type="nucleotide sequence ID" value="NZ_WEGI01000011.1"/>
</dbReference>
<comment type="caution">
    <text evidence="1">The sequence shown here is derived from an EMBL/GenBank/DDBJ whole genome shotgun (WGS) entry which is preliminary data.</text>
</comment>